<keyword evidence="1 6" id="KW-0004">4Fe-4S</keyword>
<comment type="catalytic activity">
    <reaction evidence="6">
        <text>ATP + H2O = ADP + phosphate + H(+)</text>
        <dbReference type="Rhea" id="RHEA:13065"/>
        <dbReference type="ChEBI" id="CHEBI:15377"/>
        <dbReference type="ChEBI" id="CHEBI:15378"/>
        <dbReference type="ChEBI" id="CHEBI:30616"/>
        <dbReference type="ChEBI" id="CHEBI:43474"/>
        <dbReference type="ChEBI" id="CHEBI:456216"/>
        <dbReference type="EC" id="5.6.2.3"/>
    </reaction>
</comment>
<comment type="function">
    <text evidence="6">DNA-dependent ATPase and 5'-3' DNA helicase. Unwinds D-loops, R-loops, forked DNA and G-quadruplex DNA.</text>
</comment>
<dbReference type="RefSeq" id="WP_311658670.1">
    <property type="nucleotide sequence ID" value="NZ_JAVRHY010000006.1"/>
</dbReference>
<keyword evidence="6 8" id="KW-0347">Helicase</keyword>
<keyword evidence="3 6" id="KW-0378">Hydrolase</keyword>
<dbReference type="Proteomes" id="UP001259982">
    <property type="component" value="Unassembled WGS sequence"/>
</dbReference>
<dbReference type="InterPro" id="IPR039000">
    <property type="entry name" value="DinG_proteobact"/>
</dbReference>
<evidence type="ECO:0000313" key="9">
    <source>
        <dbReference type="Proteomes" id="UP001259982"/>
    </source>
</evidence>
<keyword evidence="6" id="KW-0411">Iron-sulfur</keyword>
<feature type="binding site" evidence="6">
    <location>
        <position position="196"/>
    </location>
    <ligand>
        <name>[4Fe-4S] cluster</name>
        <dbReference type="ChEBI" id="CHEBI:49883"/>
    </ligand>
</feature>
<evidence type="ECO:0000256" key="3">
    <source>
        <dbReference type="ARBA" id="ARBA00022801"/>
    </source>
</evidence>
<evidence type="ECO:0000259" key="7">
    <source>
        <dbReference type="PROSITE" id="PS51193"/>
    </source>
</evidence>
<reference evidence="8 9" key="1">
    <citation type="submission" date="2023-09" db="EMBL/GenBank/DDBJ databases">
        <authorList>
            <person name="Rey-Velasco X."/>
        </authorList>
    </citation>
    <scope>NUCLEOTIDE SEQUENCE [LARGE SCALE GENOMIC DNA]</scope>
    <source>
        <strain evidence="8 9">P385</strain>
    </source>
</reference>
<dbReference type="Pfam" id="PF13307">
    <property type="entry name" value="Helicase_C_2"/>
    <property type="match status" value="1"/>
</dbReference>
<dbReference type="HAMAP" id="MF_02205">
    <property type="entry name" value="DinG_proteobact"/>
    <property type="match status" value="1"/>
</dbReference>
<comment type="cofactor">
    <cofactor evidence="6">
        <name>[4Fe-4S] cluster</name>
        <dbReference type="ChEBI" id="CHEBI:49883"/>
    </cofactor>
    <text evidence="6">Binds 1 [4Fe-4S] cluster.</text>
</comment>
<keyword evidence="6" id="KW-0413">Isomerase</keyword>
<dbReference type="SUPFAM" id="SSF52540">
    <property type="entry name" value="P-loop containing nucleoside triphosphate hydrolases"/>
    <property type="match status" value="1"/>
</dbReference>
<evidence type="ECO:0000256" key="1">
    <source>
        <dbReference type="ARBA" id="ARBA00022485"/>
    </source>
</evidence>
<dbReference type="InterPro" id="IPR014013">
    <property type="entry name" value="Helic_SF1/SF2_ATP-bd_DinG/Rad3"/>
</dbReference>
<keyword evidence="9" id="KW-1185">Reference proteome</keyword>
<dbReference type="InterPro" id="IPR006555">
    <property type="entry name" value="ATP-dep_Helicase_C"/>
</dbReference>
<dbReference type="EMBL" id="JAVRHY010000006">
    <property type="protein sequence ID" value="MDT0618538.1"/>
    <property type="molecule type" value="Genomic_DNA"/>
</dbReference>
<dbReference type="EC" id="5.6.2.3" evidence="6"/>
<feature type="binding site" evidence="6">
    <location>
        <position position="207"/>
    </location>
    <ligand>
        <name>[4Fe-4S] cluster</name>
        <dbReference type="ChEBI" id="CHEBI:49883"/>
    </ligand>
</feature>
<dbReference type="PANTHER" id="PTHR11472">
    <property type="entry name" value="DNA REPAIR DEAD HELICASE RAD3/XP-D SUBFAMILY MEMBER"/>
    <property type="match status" value="1"/>
</dbReference>
<feature type="domain" description="Helicase ATP-binding" evidence="7">
    <location>
        <begin position="15"/>
        <end position="322"/>
    </location>
</feature>
<feature type="binding site" evidence="6">
    <location>
        <position position="122"/>
    </location>
    <ligand>
        <name>[4Fe-4S] cluster</name>
        <dbReference type="ChEBI" id="CHEBI:49883"/>
    </ligand>
</feature>
<dbReference type="NCBIfam" id="NF008729">
    <property type="entry name" value="PRK11747.1"/>
    <property type="match status" value="1"/>
</dbReference>
<dbReference type="GO" id="GO:0003678">
    <property type="term" value="F:DNA helicase activity"/>
    <property type="evidence" value="ECO:0007669"/>
    <property type="project" value="UniProtKB-EC"/>
</dbReference>
<dbReference type="SMART" id="SM00491">
    <property type="entry name" value="HELICc2"/>
    <property type="match status" value="1"/>
</dbReference>
<keyword evidence="5 6" id="KW-0238">DNA-binding</keyword>
<name>A0ABU3BBA1_9GAMM</name>
<keyword evidence="2 6" id="KW-0547">Nucleotide-binding</keyword>
<dbReference type="InterPro" id="IPR045028">
    <property type="entry name" value="DinG/Rad3-like"/>
</dbReference>
<dbReference type="PROSITE" id="PS51193">
    <property type="entry name" value="HELICASE_ATP_BIND_2"/>
    <property type="match status" value="1"/>
</dbReference>
<feature type="binding site" evidence="6">
    <location>
        <position position="201"/>
    </location>
    <ligand>
        <name>[4Fe-4S] cluster</name>
        <dbReference type="ChEBI" id="CHEBI:49883"/>
    </ligand>
</feature>
<keyword evidence="6" id="KW-0479">Metal-binding</keyword>
<accession>A0ABU3BBA1</accession>
<evidence type="ECO:0000256" key="2">
    <source>
        <dbReference type="ARBA" id="ARBA00022741"/>
    </source>
</evidence>
<dbReference type="Gene3D" id="3.40.50.300">
    <property type="entry name" value="P-loop containing nucleotide triphosphate hydrolases"/>
    <property type="match status" value="2"/>
</dbReference>
<gene>
    <name evidence="6 8" type="primary">dinG</name>
    <name evidence="8" type="ORF">RM531_08610</name>
</gene>
<dbReference type="InterPro" id="IPR027417">
    <property type="entry name" value="P-loop_NTPase"/>
</dbReference>
<comment type="similarity">
    <text evidence="6">Belongs to the helicase family. DinG subfamily. Type 1 sub-subfamily.</text>
</comment>
<organism evidence="8 9">
    <name type="scientific">Spectribacter acetivorans</name>
    <dbReference type="NCBI Taxonomy" id="3075603"/>
    <lineage>
        <taxon>Bacteria</taxon>
        <taxon>Pseudomonadati</taxon>
        <taxon>Pseudomonadota</taxon>
        <taxon>Gammaproteobacteria</taxon>
        <taxon>Salinisphaerales</taxon>
        <taxon>Salinisphaeraceae</taxon>
        <taxon>Spectribacter</taxon>
    </lineage>
</organism>
<dbReference type="GO" id="GO:0016787">
    <property type="term" value="F:hydrolase activity"/>
    <property type="evidence" value="ECO:0007669"/>
    <property type="project" value="UniProtKB-KW"/>
</dbReference>
<evidence type="ECO:0000313" key="8">
    <source>
        <dbReference type="EMBL" id="MDT0618538.1"/>
    </source>
</evidence>
<evidence type="ECO:0000256" key="5">
    <source>
        <dbReference type="ARBA" id="ARBA00023125"/>
    </source>
</evidence>
<evidence type="ECO:0000256" key="4">
    <source>
        <dbReference type="ARBA" id="ARBA00022840"/>
    </source>
</evidence>
<keyword evidence="4 6" id="KW-0067">ATP-binding</keyword>
<comment type="caution">
    <text evidence="8">The sequence shown here is derived from an EMBL/GenBank/DDBJ whole genome shotgun (WGS) entry which is preliminary data.</text>
</comment>
<dbReference type="PANTHER" id="PTHR11472:SF59">
    <property type="entry name" value="ATP-DEPENDENT DNA HELICASE DING"/>
    <property type="match status" value="1"/>
</dbReference>
<evidence type="ECO:0000256" key="6">
    <source>
        <dbReference type="HAMAP-Rule" id="MF_02205"/>
    </source>
</evidence>
<protein>
    <recommendedName>
        <fullName evidence="6">ATP-dependent DNA helicase DinG</fullName>
        <ecNumber evidence="6">5.6.2.3</ecNumber>
    </recommendedName>
    <alternativeName>
        <fullName evidence="6">DNA 5'-3' helicase DinG</fullName>
    </alternativeName>
</protein>
<sequence>MHETLNEEIESYLDNLGKSLPGFHDRPSQRELIADIHDVVAGWSNEKRPIGLFEAPCGVGKSASYSLGAIPRAKADGLTVIISTGTVALQEQLFHKDLPDLQRHAGMEFDFEMVKGRGRYLCLSKLAGLTGYDNAQGDLLRGALPAAAKGGASGGSIYETMRQAIEGQAWDGQRDSFPGAIDDEQWRPVTTDRNGCLGERCRFFDDCSFYKARRRVFAADVLVVNHDLLLSDLALGGGKILPDPEGCVLILDEGHQIPDKALRHFEARAHVDAKNGWIDAARRTAGGASAMIGTPKAATNQVDLDEALVGLERKLKELHVCLSSAPALAPDDEGLAFWRFPKGVVPDGIRDLSQDCASLFGIAGALVRRQIRGLNDVIKAKGDRGEAETAAAGMGEVLSRLEREEKLFGYMAQADADNGPPRARWIHARHSGRSVAFVLESSPISAARELSANLWEKFAACVVTSATIRCNGKFDRFIRRAGLGQQEGLVTKAIASPFNYRQRSMLHLPAMRAEPPQGDVFEDEVALRINQLVDPTEGTLVLFCSKRQMKSVADRIEPGLRDRVLMQGEAAREVLLETHRKRVEKGQGSILFGLASMAEGLDLPGAACTHVVITKLAFTVPDSPIEATAAEWLESMGLNPFMLMSMPDASLKLVQATGRLLRTEEDWGRVTILDRRLVTKRYGQAMLTGLPDFAQVIDAAEPAGGYRPPRFKGAA</sequence>
<proteinExistence type="inferred from homology"/>
<keyword evidence="6" id="KW-0408">Iron</keyword>